<evidence type="ECO:0000313" key="1">
    <source>
        <dbReference type="EMBL" id="MBW0486653.1"/>
    </source>
</evidence>
<dbReference type="EMBL" id="AVOT02008757">
    <property type="protein sequence ID" value="MBW0486653.1"/>
    <property type="molecule type" value="Genomic_DNA"/>
</dbReference>
<name>A0A9Q3GZY3_9BASI</name>
<organism evidence="1 2">
    <name type="scientific">Austropuccinia psidii MF-1</name>
    <dbReference type="NCBI Taxonomy" id="1389203"/>
    <lineage>
        <taxon>Eukaryota</taxon>
        <taxon>Fungi</taxon>
        <taxon>Dikarya</taxon>
        <taxon>Basidiomycota</taxon>
        <taxon>Pucciniomycotina</taxon>
        <taxon>Pucciniomycetes</taxon>
        <taxon>Pucciniales</taxon>
        <taxon>Sphaerophragmiaceae</taxon>
        <taxon>Austropuccinia</taxon>
    </lineage>
</organism>
<gene>
    <name evidence="1" type="ORF">O181_026368</name>
</gene>
<evidence type="ECO:0000313" key="2">
    <source>
        <dbReference type="Proteomes" id="UP000765509"/>
    </source>
</evidence>
<protein>
    <submittedName>
        <fullName evidence="1">Uncharacterized protein</fullName>
    </submittedName>
</protein>
<sequence length="239" mass="27048">MVDGVLTEYANPYSGAYDALDKALGDELDRMVVTSRSESSTKNVMLVTEDVGNYTLCLLERAFPAYTKIHHILHTTSAGDIEAMQSCLVHDLFQREAKNLKAIHVGGYADMHVPYGSVCVYVPAQLRDCRSYYDETSGDIEYTTDDGISTEFPNVSRNLLLEWLTMVGRHYCGKTFTLEISQYMGAFVQISATMIDSIKNMSVKHRVWDMNSKGAERMRVVRVPKLINEHMDPLTMIFY</sequence>
<proteinExistence type="predicted"/>
<reference evidence="1" key="1">
    <citation type="submission" date="2021-03" db="EMBL/GenBank/DDBJ databases">
        <title>Draft genome sequence of rust myrtle Austropuccinia psidii MF-1, a brazilian biotype.</title>
        <authorList>
            <person name="Quecine M.C."/>
            <person name="Pachon D.M.R."/>
            <person name="Bonatelli M.L."/>
            <person name="Correr F.H."/>
            <person name="Franceschini L.M."/>
            <person name="Leite T.F."/>
            <person name="Margarido G.R.A."/>
            <person name="Almeida C.A."/>
            <person name="Ferrarezi J.A."/>
            <person name="Labate C.A."/>
        </authorList>
    </citation>
    <scope>NUCLEOTIDE SEQUENCE</scope>
    <source>
        <strain evidence="1">MF-1</strain>
    </source>
</reference>
<dbReference type="Proteomes" id="UP000765509">
    <property type="component" value="Unassembled WGS sequence"/>
</dbReference>
<comment type="caution">
    <text evidence="1">The sequence shown here is derived from an EMBL/GenBank/DDBJ whole genome shotgun (WGS) entry which is preliminary data.</text>
</comment>
<keyword evidence="2" id="KW-1185">Reference proteome</keyword>
<dbReference type="AlphaFoldDB" id="A0A9Q3GZY3"/>
<accession>A0A9Q3GZY3</accession>